<dbReference type="SUPFAM" id="SSF48208">
    <property type="entry name" value="Six-hairpin glycosidases"/>
    <property type="match status" value="1"/>
</dbReference>
<gene>
    <name evidence="3" type="ORF">M1B78_10650</name>
    <name evidence="2" type="ORF">M1B79_01040</name>
</gene>
<dbReference type="Proteomes" id="UP001143192">
    <property type="component" value="Unassembled WGS sequence"/>
</dbReference>
<dbReference type="Gene3D" id="2.60.120.260">
    <property type="entry name" value="Galactose-binding domain-like"/>
    <property type="match status" value="1"/>
</dbReference>
<dbReference type="Proteomes" id="UP001143810">
    <property type="component" value="Unassembled WGS sequence"/>
</dbReference>
<dbReference type="EMBL" id="JAMZED010000001">
    <property type="protein sequence ID" value="MCR6503292.1"/>
    <property type="molecule type" value="Genomic_DNA"/>
</dbReference>
<name>A0A9X2NPS5_9BACE</name>
<evidence type="ECO:0000313" key="2">
    <source>
        <dbReference type="EMBL" id="MCR6503292.1"/>
    </source>
</evidence>
<proteinExistence type="predicted"/>
<keyword evidence="4" id="KW-1185">Reference proteome</keyword>
<dbReference type="RefSeq" id="WP_176468183.1">
    <property type="nucleotide sequence ID" value="NZ_JAMZED010000001.1"/>
</dbReference>
<evidence type="ECO:0000313" key="4">
    <source>
        <dbReference type="Proteomes" id="UP001143192"/>
    </source>
</evidence>
<dbReference type="InterPro" id="IPR049174">
    <property type="entry name" value="Beta-AFase-like"/>
</dbReference>
<comment type="caution">
    <text evidence="2">The sequence shown here is derived from an EMBL/GenBank/DDBJ whole genome shotgun (WGS) entry which is preliminary data.</text>
</comment>
<reference evidence="2" key="2">
    <citation type="submission" date="2022-04" db="EMBL/GenBank/DDBJ databases">
        <authorList>
            <person name="Fokt H."/>
            <person name="Baines J."/>
        </authorList>
    </citation>
    <scope>NUCLEOTIDE SEQUENCE</scope>
    <source>
        <strain evidence="2">KH365_2</strain>
        <strain evidence="3">KH569_7</strain>
    </source>
</reference>
<dbReference type="Pfam" id="PF07944">
    <property type="entry name" value="Beta-AFase-like_GH127_cat"/>
    <property type="match status" value="1"/>
</dbReference>
<dbReference type="InterPro" id="IPR008928">
    <property type="entry name" value="6-hairpin_glycosidase_sf"/>
</dbReference>
<dbReference type="InterPro" id="IPR049046">
    <property type="entry name" value="Beta-AFase-like_GH127_middle"/>
</dbReference>
<dbReference type="GO" id="GO:0016787">
    <property type="term" value="F:hydrolase activity"/>
    <property type="evidence" value="ECO:0007669"/>
    <property type="project" value="UniProtKB-KW"/>
</dbReference>
<reference evidence="2" key="1">
    <citation type="journal article" date="2022" name="Arch. Microbiol.">
        <title>Bacteroides muris sp. nov. isolated from the cecum of wild-derived house mice.</title>
        <authorList>
            <person name="Fokt H."/>
            <person name="Unni R."/>
            <person name="Repnik U."/>
            <person name="Schmitz R.A."/>
            <person name="Bramkamp M."/>
            <person name="Baines J.F."/>
            <person name="Unterweger D."/>
        </authorList>
    </citation>
    <scope>NUCLEOTIDE SEQUENCE</scope>
    <source>
        <strain evidence="2">KH365_2</strain>
        <strain evidence="3">KH569_7</strain>
    </source>
</reference>
<dbReference type="InterPro" id="IPR012878">
    <property type="entry name" value="Beta-AFase-like_GH127_cat"/>
</dbReference>
<dbReference type="PANTHER" id="PTHR43465">
    <property type="entry name" value="DUF1680 DOMAIN PROTEIN (AFU_ORTHOLOGUE AFUA_1G08910)"/>
    <property type="match status" value="1"/>
</dbReference>
<evidence type="ECO:0000259" key="1">
    <source>
        <dbReference type="PROSITE" id="PS50022"/>
    </source>
</evidence>
<dbReference type="Pfam" id="PF20737">
    <property type="entry name" value="Glyco_hydro127C"/>
    <property type="match status" value="1"/>
</dbReference>
<dbReference type="GO" id="GO:0005975">
    <property type="term" value="P:carbohydrate metabolic process"/>
    <property type="evidence" value="ECO:0007669"/>
    <property type="project" value="InterPro"/>
</dbReference>
<dbReference type="AlphaFoldDB" id="A0A9X2NPS5"/>
<dbReference type="InterPro" id="IPR049049">
    <property type="entry name" value="Beta-AFase-like_GH127_C"/>
</dbReference>
<evidence type="ECO:0000313" key="3">
    <source>
        <dbReference type="EMBL" id="MCR6508610.1"/>
    </source>
</evidence>
<organism evidence="2 4">
    <name type="scientific">Bacteroides muris</name>
    <name type="common">ex Fokt et al. 2023</name>
    <dbReference type="NCBI Taxonomy" id="2937417"/>
    <lineage>
        <taxon>Bacteria</taxon>
        <taxon>Pseudomonadati</taxon>
        <taxon>Bacteroidota</taxon>
        <taxon>Bacteroidia</taxon>
        <taxon>Bacteroidales</taxon>
        <taxon>Bacteroidaceae</taxon>
        <taxon>Bacteroides</taxon>
    </lineage>
</organism>
<dbReference type="PROSITE" id="PS50022">
    <property type="entry name" value="FA58C_3"/>
    <property type="match status" value="1"/>
</dbReference>
<dbReference type="Pfam" id="PF20736">
    <property type="entry name" value="Glyco_hydro127M"/>
    <property type="match status" value="1"/>
</dbReference>
<sequence>MKIRNLISGCILSMLVLPSCQNSTIKKEPQPLTPVSFEEVTLQDQFWLPRLRTQKHTLVPFSLEKTQPVVENLRRTAAYLKSGKEENLLNLPRYVASDLFKVMEGAAYLLKIEKDAELEKQMDEIIDIIADAQCPDGYLYELFTVSPSMRKLGWGAGDKPYSFVIHSHELYNMGHMYEGAVAYYRATGKRKWLDVAEKSAQHINRVFFEGDPNYNDGNPMNQAPGHEEIELALVKLYQVTENPLYLEMAKKFIDIRGVTYKPDGSGIMSASYSQQHLPAREQRSAEGHSVRAMYLYSGMADIVATKGDTTLIPALESIWHDIVDKKMHINGGLGAVPGIEGFGPEYVLPNKNTYDETCAAVGNVFFNYRMFLASGDAKYVDVAEVALYNNVLAGVNIQGNRFFYVNVLEADGKKAFNHGRAGRSPWFGTACCPSNMARLIPQVPGMIYSHADNDIYCALYASSSAEVPLKTGRIKLKQQTDYPFDGTIEMEIEPENDGTEFTLWLRIPTWSTDRFVPGELYSYADNISTDASLYINGKQAKTKSIDGYVPVKRKWNKGDKVVLQLPMPIRYSSADERVEADRDRICITRGPLVYCAEQPDNEHPASNYIISQIGKEGRIEAFADGILKGIPRISLNASAIEGETELPATLTLIPYYAWNNRGDNVTMNVWFARHAETAAKEMIRTVDNIADVSATHTNGSDDVYAIADGQFPKSSSDNSIIRWTSWPQKGTAQQVEIKLKKESDVESVSVYWYDDQGGVQVPASWDMEYQANGQWNKFRLYSTDHYGILPDQFNMVHPAEAIKADALRLHIKPKPDSAVGILEVVIE</sequence>
<protein>
    <submittedName>
        <fullName evidence="2">Glycoside hydrolase family 127 protein</fullName>
    </submittedName>
</protein>
<dbReference type="PANTHER" id="PTHR43465:SF2">
    <property type="entry name" value="DUF1680 DOMAIN PROTEIN (AFU_ORTHOLOGUE AFUA_1G08910)"/>
    <property type="match status" value="1"/>
</dbReference>
<feature type="domain" description="F5/8 type C" evidence="1">
    <location>
        <begin position="677"/>
        <end position="827"/>
    </location>
</feature>
<keyword evidence="2" id="KW-0378">Hydrolase</keyword>
<dbReference type="Gene3D" id="1.50.10.20">
    <property type="match status" value="1"/>
</dbReference>
<dbReference type="EMBL" id="JAMZEE010000023">
    <property type="protein sequence ID" value="MCR6508610.1"/>
    <property type="molecule type" value="Genomic_DNA"/>
</dbReference>
<dbReference type="InterPro" id="IPR000421">
    <property type="entry name" value="FA58C"/>
</dbReference>
<accession>A0A9X2NPS5</accession>